<dbReference type="EMBL" id="JBHTCM010000006">
    <property type="protein sequence ID" value="MFC7332520.1"/>
    <property type="molecule type" value="Genomic_DNA"/>
</dbReference>
<keyword evidence="3 6" id="KW-1133">Transmembrane helix</keyword>
<feature type="transmembrane region" description="Helical" evidence="6">
    <location>
        <begin position="216"/>
        <end position="241"/>
    </location>
</feature>
<organism evidence="8 9">
    <name type="scientific">Rhodocista pekingensis</name>
    <dbReference type="NCBI Taxonomy" id="201185"/>
    <lineage>
        <taxon>Bacteria</taxon>
        <taxon>Pseudomonadati</taxon>
        <taxon>Pseudomonadota</taxon>
        <taxon>Alphaproteobacteria</taxon>
        <taxon>Rhodospirillales</taxon>
        <taxon>Azospirillaceae</taxon>
        <taxon>Rhodocista</taxon>
    </lineage>
</organism>
<dbReference type="Pfam" id="PF00520">
    <property type="entry name" value="Ion_trans"/>
    <property type="match status" value="1"/>
</dbReference>
<keyword evidence="9" id="KW-1185">Reference proteome</keyword>
<keyword evidence="4 6" id="KW-0472">Membrane</keyword>
<evidence type="ECO:0000256" key="2">
    <source>
        <dbReference type="ARBA" id="ARBA00022692"/>
    </source>
</evidence>
<dbReference type="PANTHER" id="PTHR10037">
    <property type="entry name" value="VOLTAGE-GATED CATION CHANNEL CALCIUM AND SODIUM"/>
    <property type="match status" value="1"/>
</dbReference>
<name>A0ABW2KU70_9PROT</name>
<dbReference type="InterPro" id="IPR027359">
    <property type="entry name" value="Volt_channel_dom_sf"/>
</dbReference>
<evidence type="ECO:0000256" key="5">
    <source>
        <dbReference type="SAM" id="Coils"/>
    </source>
</evidence>
<feature type="coiled-coil region" evidence="5">
    <location>
        <begin position="247"/>
        <end position="287"/>
    </location>
</feature>
<dbReference type="SUPFAM" id="SSF81324">
    <property type="entry name" value="Voltage-gated potassium channels"/>
    <property type="match status" value="1"/>
</dbReference>
<dbReference type="InterPro" id="IPR005821">
    <property type="entry name" value="Ion_trans_dom"/>
</dbReference>
<feature type="transmembrane region" description="Helical" evidence="6">
    <location>
        <begin position="32"/>
        <end position="49"/>
    </location>
</feature>
<gene>
    <name evidence="8" type="ORF">ACFQPS_05045</name>
</gene>
<sequence>MTDSALPAAAAAPAAPAPAPSALRRLVESAGFQRFIVAVILVNAVTLGLETSATAMAAAGPLLTVLDRLALAVFVVELGLKLAVYRLSFFRQGWNNFDFTIVALSLAPLIGVAGAGNLSVLRALRILRVLRLLSVVPQMRAVVQALFGALPGMGAIIAVLALIYYVSAVLATKLFGASFPDWFGSIGRSMYSLFQIMTLESWSMGIVRPVMEVYPYAWVFFVPFIVLVTFAVLNLFIAIIVNSMQSLHDADTKAEAEERELKAHGERTAMADELRALRAEIAGLKEVLERRD</sequence>
<evidence type="ECO:0000313" key="9">
    <source>
        <dbReference type="Proteomes" id="UP001596456"/>
    </source>
</evidence>
<evidence type="ECO:0000256" key="3">
    <source>
        <dbReference type="ARBA" id="ARBA00022989"/>
    </source>
</evidence>
<protein>
    <submittedName>
        <fullName evidence="8">Ion transporter</fullName>
    </submittedName>
</protein>
<dbReference type="Gene3D" id="1.20.120.350">
    <property type="entry name" value="Voltage-gated potassium channels. Chain C"/>
    <property type="match status" value="1"/>
</dbReference>
<dbReference type="RefSeq" id="WP_377356979.1">
    <property type="nucleotide sequence ID" value="NZ_JBHTCM010000006.1"/>
</dbReference>
<comment type="subcellular location">
    <subcellularLocation>
        <location evidence="1">Membrane</location>
        <topology evidence="1">Multi-pass membrane protein</topology>
    </subcellularLocation>
</comment>
<evidence type="ECO:0000256" key="6">
    <source>
        <dbReference type="SAM" id="Phobius"/>
    </source>
</evidence>
<accession>A0ABW2KU70</accession>
<dbReference type="PANTHER" id="PTHR10037:SF62">
    <property type="entry name" value="SODIUM CHANNEL PROTEIN 60E"/>
    <property type="match status" value="1"/>
</dbReference>
<comment type="caution">
    <text evidence="8">The sequence shown here is derived from an EMBL/GenBank/DDBJ whole genome shotgun (WGS) entry which is preliminary data.</text>
</comment>
<proteinExistence type="predicted"/>
<evidence type="ECO:0000313" key="8">
    <source>
        <dbReference type="EMBL" id="MFC7332520.1"/>
    </source>
</evidence>
<dbReference type="InterPro" id="IPR043203">
    <property type="entry name" value="VGCC_Ca_Na"/>
</dbReference>
<feature type="transmembrane region" description="Helical" evidence="6">
    <location>
        <begin position="99"/>
        <end position="120"/>
    </location>
</feature>
<keyword evidence="2 6" id="KW-0812">Transmembrane</keyword>
<feature type="transmembrane region" description="Helical" evidence="6">
    <location>
        <begin position="141"/>
        <end position="166"/>
    </location>
</feature>
<evidence type="ECO:0000259" key="7">
    <source>
        <dbReference type="Pfam" id="PF00520"/>
    </source>
</evidence>
<evidence type="ECO:0000256" key="1">
    <source>
        <dbReference type="ARBA" id="ARBA00004141"/>
    </source>
</evidence>
<evidence type="ECO:0000256" key="4">
    <source>
        <dbReference type="ARBA" id="ARBA00023136"/>
    </source>
</evidence>
<dbReference type="Gene3D" id="1.10.287.70">
    <property type="match status" value="1"/>
</dbReference>
<reference evidence="9" key="1">
    <citation type="journal article" date="2019" name="Int. J. Syst. Evol. Microbiol.">
        <title>The Global Catalogue of Microorganisms (GCM) 10K type strain sequencing project: providing services to taxonomists for standard genome sequencing and annotation.</title>
        <authorList>
            <consortium name="The Broad Institute Genomics Platform"/>
            <consortium name="The Broad Institute Genome Sequencing Center for Infectious Disease"/>
            <person name="Wu L."/>
            <person name="Ma J."/>
        </authorList>
    </citation>
    <scope>NUCLEOTIDE SEQUENCE [LARGE SCALE GENOMIC DNA]</scope>
    <source>
        <strain evidence="9">CGMCC 1.16275</strain>
    </source>
</reference>
<keyword evidence="5" id="KW-0175">Coiled coil</keyword>
<feature type="domain" description="Ion transport" evidence="7">
    <location>
        <begin position="32"/>
        <end position="249"/>
    </location>
</feature>
<dbReference type="Proteomes" id="UP001596456">
    <property type="component" value="Unassembled WGS sequence"/>
</dbReference>